<dbReference type="Pfam" id="PF00646">
    <property type="entry name" value="F-box"/>
    <property type="match status" value="1"/>
</dbReference>
<dbReference type="InterPro" id="IPR050796">
    <property type="entry name" value="SCF_F-box_component"/>
</dbReference>
<reference evidence="3" key="2">
    <citation type="submission" date="2022-03" db="EMBL/GenBank/DDBJ databases">
        <title>Draft title - Genomic analysis of global carrot germplasm unveils the trajectory of domestication and the origin of high carotenoid orange carrot.</title>
        <authorList>
            <person name="Iorizzo M."/>
            <person name="Ellison S."/>
            <person name="Senalik D."/>
            <person name="Macko-Podgorni A."/>
            <person name="Grzebelus D."/>
            <person name="Bostan H."/>
            <person name="Rolling W."/>
            <person name="Curaba J."/>
            <person name="Simon P."/>
        </authorList>
    </citation>
    <scope>NUCLEOTIDE SEQUENCE</scope>
    <source>
        <tissue evidence="3">Leaf</tissue>
    </source>
</reference>
<dbReference type="NCBIfam" id="TIGR01640">
    <property type="entry name" value="F_box_assoc_1"/>
    <property type="match status" value="1"/>
</dbReference>
<dbReference type="EMBL" id="LNRQ01000009">
    <property type="protein sequence ID" value="KZM81984.1"/>
    <property type="molecule type" value="Genomic_DNA"/>
</dbReference>
<sequence length="378" mass="42822">MVEDSLPEELCIQILSRLPAECLVRFRCVCKTWFNLISSAPFFIDHLTHQSTDMNTNKYLVFNHDNFYSLRVVDESENTSLEINFRAELVVYGSCNGLVCLSHESVEMNSDIYLWNPVIRKIKKLPVPSLVFDVSPDMVDFGDDELVTSVYVCFGYEDDDYKVVMVGVVEGVCSVGIYSLGNNCWSVVDDLENDDDDLDPFRLHDLVSRDSRFVNGAAYFKTSDDADNDNVIVCFDMSRKVIREIGLPDEIHEIDSYTMDVYGESLAVLTVSVYANGLGCLSISLLSDESVPSWEKIFVIDLSWRMNINPRVPVRFINKGKVLIKVGVKLFVCNIETQKLVELKGEGMTHNIRDCLGESLALLGEDNVDVRAMSYQRR</sequence>
<dbReference type="PROSITE" id="PS50181">
    <property type="entry name" value="FBOX"/>
    <property type="match status" value="1"/>
</dbReference>
<keyword evidence="4" id="KW-1185">Reference proteome</keyword>
<dbReference type="AlphaFoldDB" id="A0A175YEA9"/>
<dbReference type="PANTHER" id="PTHR31672:SF13">
    <property type="entry name" value="F-BOX PROTEIN CPR30-LIKE"/>
    <property type="match status" value="1"/>
</dbReference>
<dbReference type="Gene3D" id="1.20.1280.50">
    <property type="match status" value="1"/>
</dbReference>
<dbReference type="OrthoDB" id="1107553at2759"/>
<organism evidence="2">
    <name type="scientific">Daucus carota subsp. sativus</name>
    <name type="common">Carrot</name>
    <dbReference type="NCBI Taxonomy" id="79200"/>
    <lineage>
        <taxon>Eukaryota</taxon>
        <taxon>Viridiplantae</taxon>
        <taxon>Streptophyta</taxon>
        <taxon>Embryophyta</taxon>
        <taxon>Tracheophyta</taxon>
        <taxon>Spermatophyta</taxon>
        <taxon>Magnoliopsida</taxon>
        <taxon>eudicotyledons</taxon>
        <taxon>Gunneridae</taxon>
        <taxon>Pentapetalae</taxon>
        <taxon>asterids</taxon>
        <taxon>campanulids</taxon>
        <taxon>Apiales</taxon>
        <taxon>Apiaceae</taxon>
        <taxon>Apioideae</taxon>
        <taxon>Scandiceae</taxon>
        <taxon>Daucinae</taxon>
        <taxon>Daucus</taxon>
        <taxon>Daucus sect. Daucus</taxon>
    </lineage>
</organism>
<dbReference type="SUPFAM" id="SSF81383">
    <property type="entry name" value="F-box domain"/>
    <property type="match status" value="1"/>
</dbReference>
<dbReference type="Pfam" id="PF08268">
    <property type="entry name" value="FBA_3"/>
    <property type="match status" value="1"/>
</dbReference>
<evidence type="ECO:0000313" key="3">
    <source>
        <dbReference type="EMBL" id="WOH14582.1"/>
    </source>
</evidence>
<dbReference type="Proteomes" id="UP000077755">
    <property type="component" value="Chromosome 9"/>
</dbReference>
<dbReference type="KEGG" id="dcr:108201905"/>
<feature type="domain" description="F-box" evidence="1">
    <location>
        <begin position="1"/>
        <end position="46"/>
    </location>
</feature>
<accession>A0A175YEA9</accession>
<evidence type="ECO:0000259" key="1">
    <source>
        <dbReference type="PROSITE" id="PS50181"/>
    </source>
</evidence>
<evidence type="ECO:0000313" key="2">
    <source>
        <dbReference type="EMBL" id="KZM81984.1"/>
    </source>
</evidence>
<dbReference type="InterPro" id="IPR036047">
    <property type="entry name" value="F-box-like_dom_sf"/>
</dbReference>
<dbReference type="STRING" id="79200.A0A175YEA9"/>
<proteinExistence type="predicted"/>
<dbReference type="InterPro" id="IPR017451">
    <property type="entry name" value="F-box-assoc_interact_dom"/>
</dbReference>
<name>A0A175YEA9_DAUCS</name>
<dbReference type="CDD" id="cd22157">
    <property type="entry name" value="F-box_AtFBW1-like"/>
    <property type="match status" value="1"/>
</dbReference>
<gene>
    <name evidence="2" type="ORF">DCAR_029597</name>
    <name evidence="3" type="ORF">DCAR_0934102</name>
</gene>
<dbReference type="SMART" id="SM00256">
    <property type="entry name" value="FBOX"/>
    <property type="match status" value="1"/>
</dbReference>
<evidence type="ECO:0000313" key="4">
    <source>
        <dbReference type="Proteomes" id="UP000077755"/>
    </source>
</evidence>
<protein>
    <recommendedName>
        <fullName evidence="1">F-box domain-containing protein</fullName>
    </recommendedName>
</protein>
<dbReference type="InterPro" id="IPR001810">
    <property type="entry name" value="F-box_dom"/>
</dbReference>
<dbReference type="InterPro" id="IPR013187">
    <property type="entry name" value="F-box-assoc_dom_typ3"/>
</dbReference>
<dbReference type="PANTHER" id="PTHR31672">
    <property type="entry name" value="BNACNNG10540D PROTEIN"/>
    <property type="match status" value="1"/>
</dbReference>
<dbReference type="Gramene" id="KZM81984">
    <property type="protein sequence ID" value="KZM81984"/>
    <property type="gene ID" value="DCAR_029597"/>
</dbReference>
<reference evidence="2" key="1">
    <citation type="journal article" date="2016" name="Nat. Genet.">
        <title>A high-quality carrot genome assembly provides new insights into carotenoid accumulation and asterid genome evolution.</title>
        <authorList>
            <person name="Iorizzo M."/>
            <person name="Ellison S."/>
            <person name="Senalik D."/>
            <person name="Zeng P."/>
            <person name="Satapoomin P."/>
            <person name="Huang J."/>
            <person name="Bowman M."/>
            <person name="Iovene M."/>
            <person name="Sanseverino W."/>
            <person name="Cavagnaro P."/>
            <person name="Yildiz M."/>
            <person name="Macko-Podgorni A."/>
            <person name="Moranska E."/>
            <person name="Grzebelus E."/>
            <person name="Grzebelus D."/>
            <person name="Ashrafi H."/>
            <person name="Zheng Z."/>
            <person name="Cheng S."/>
            <person name="Spooner D."/>
            <person name="Van Deynze A."/>
            <person name="Simon P."/>
        </authorList>
    </citation>
    <scope>NUCLEOTIDE SEQUENCE [LARGE SCALE GENOMIC DNA]</scope>
    <source>
        <tissue evidence="2">Leaf</tissue>
    </source>
</reference>
<dbReference type="EMBL" id="CP093351">
    <property type="protein sequence ID" value="WOH14582.1"/>
    <property type="molecule type" value="Genomic_DNA"/>
</dbReference>